<dbReference type="PROSITE" id="PS50893">
    <property type="entry name" value="ABC_TRANSPORTER_2"/>
    <property type="match status" value="1"/>
</dbReference>
<dbReference type="PANTHER" id="PTHR45772">
    <property type="entry name" value="CONSERVED COMPONENT OF ABC TRANSPORTER FOR NATURAL AMINO ACIDS-RELATED"/>
    <property type="match status" value="1"/>
</dbReference>
<dbReference type="GO" id="GO:1903805">
    <property type="term" value="P:L-valine import across plasma membrane"/>
    <property type="evidence" value="ECO:0007669"/>
    <property type="project" value="TreeGrafter"/>
</dbReference>
<feature type="domain" description="ABC transporter" evidence="4">
    <location>
        <begin position="6"/>
        <end position="240"/>
    </location>
</feature>
<keyword evidence="2" id="KW-0547">Nucleotide-binding</keyword>
<comment type="caution">
    <text evidence="5">The sequence shown here is derived from an EMBL/GenBank/DDBJ whole genome shotgun (WGS) entry which is preliminary data.</text>
</comment>
<dbReference type="GO" id="GO:0005304">
    <property type="term" value="F:L-valine transmembrane transporter activity"/>
    <property type="evidence" value="ECO:0007669"/>
    <property type="project" value="TreeGrafter"/>
</dbReference>
<evidence type="ECO:0000313" key="5">
    <source>
        <dbReference type="EMBL" id="PZQ83066.1"/>
    </source>
</evidence>
<dbReference type="SMART" id="SM00382">
    <property type="entry name" value="AAA"/>
    <property type="match status" value="1"/>
</dbReference>
<dbReference type="PANTHER" id="PTHR45772:SF7">
    <property type="entry name" value="AMINO ACID ABC TRANSPORTER ATP-BINDING PROTEIN"/>
    <property type="match status" value="1"/>
</dbReference>
<evidence type="ECO:0000313" key="6">
    <source>
        <dbReference type="Proteomes" id="UP000248887"/>
    </source>
</evidence>
<dbReference type="EMBL" id="QFQD01000024">
    <property type="protein sequence ID" value="PZQ83066.1"/>
    <property type="molecule type" value="Genomic_DNA"/>
</dbReference>
<keyword evidence="3 5" id="KW-0067">ATP-binding</keyword>
<reference evidence="5 6" key="1">
    <citation type="submission" date="2017-08" db="EMBL/GenBank/DDBJ databases">
        <title>Infants hospitalized years apart are colonized by the same room-sourced microbial strains.</title>
        <authorList>
            <person name="Brooks B."/>
            <person name="Olm M.R."/>
            <person name="Firek B.A."/>
            <person name="Baker R."/>
            <person name="Thomas B.C."/>
            <person name="Morowitz M.J."/>
            <person name="Banfield J.F."/>
        </authorList>
    </citation>
    <scope>NUCLEOTIDE SEQUENCE [LARGE SCALE GENOMIC DNA]</scope>
    <source>
        <strain evidence="5">S2_005_001_R2_27</strain>
    </source>
</reference>
<name>A0A2W5R0I7_ANCNO</name>
<dbReference type="GO" id="GO:0005524">
    <property type="term" value="F:ATP binding"/>
    <property type="evidence" value="ECO:0007669"/>
    <property type="project" value="UniProtKB-KW"/>
</dbReference>
<evidence type="ECO:0000256" key="2">
    <source>
        <dbReference type="ARBA" id="ARBA00022741"/>
    </source>
</evidence>
<dbReference type="InterPro" id="IPR003593">
    <property type="entry name" value="AAA+_ATPase"/>
</dbReference>
<protein>
    <submittedName>
        <fullName evidence="5">ABC transporter ATP-binding protein</fullName>
    </submittedName>
</protein>
<dbReference type="Proteomes" id="UP000248887">
    <property type="component" value="Unassembled WGS sequence"/>
</dbReference>
<accession>A0A2W5R0I7</accession>
<sequence length="246" mass="26634">MSRPLLEIEGLRKAFGGHVAVNDMRLELREGEIAGLLGPNGSGKTTLINLVSGNLRPDRGSIRLLGHDITGQRPHQVARRGVSRTFQLVRVAGGMTALDNVVASMAFAGPRLTGTRATLRAEALLERTGLAPLAHNMARDLTYIDQKRLELARALALEPRLLLLDEWLAGLTPTELCDGIALIRSLRDSGMAVLMVEHVMEAVRSLCEHCVVMSAGQLLAFGLTDEVLAGRDVRRAYLGDDEDTDA</sequence>
<keyword evidence="1" id="KW-0813">Transport</keyword>
<evidence type="ECO:0000256" key="1">
    <source>
        <dbReference type="ARBA" id="ARBA00022448"/>
    </source>
</evidence>
<dbReference type="Pfam" id="PF00005">
    <property type="entry name" value="ABC_tran"/>
    <property type="match status" value="1"/>
</dbReference>
<dbReference type="GO" id="GO:0015188">
    <property type="term" value="F:L-isoleucine transmembrane transporter activity"/>
    <property type="evidence" value="ECO:0007669"/>
    <property type="project" value="TreeGrafter"/>
</dbReference>
<gene>
    <name evidence="5" type="ORF">DI549_09280</name>
</gene>
<dbReference type="SUPFAM" id="SSF52540">
    <property type="entry name" value="P-loop containing nucleoside triphosphate hydrolases"/>
    <property type="match status" value="1"/>
</dbReference>
<proteinExistence type="predicted"/>
<dbReference type="GO" id="GO:0015192">
    <property type="term" value="F:L-phenylalanine transmembrane transporter activity"/>
    <property type="evidence" value="ECO:0007669"/>
    <property type="project" value="TreeGrafter"/>
</dbReference>
<dbReference type="GO" id="GO:0042941">
    <property type="term" value="P:D-alanine transmembrane transport"/>
    <property type="evidence" value="ECO:0007669"/>
    <property type="project" value="TreeGrafter"/>
</dbReference>
<dbReference type="AlphaFoldDB" id="A0A2W5R0I7"/>
<organism evidence="5 6">
    <name type="scientific">Ancylobacter novellus</name>
    <name type="common">Thiobacillus novellus</name>
    <dbReference type="NCBI Taxonomy" id="921"/>
    <lineage>
        <taxon>Bacteria</taxon>
        <taxon>Pseudomonadati</taxon>
        <taxon>Pseudomonadota</taxon>
        <taxon>Alphaproteobacteria</taxon>
        <taxon>Hyphomicrobiales</taxon>
        <taxon>Xanthobacteraceae</taxon>
        <taxon>Ancylobacter</taxon>
    </lineage>
</organism>
<dbReference type="InterPro" id="IPR051120">
    <property type="entry name" value="ABC_AA/LPS_Transport"/>
</dbReference>
<dbReference type="GO" id="GO:1903806">
    <property type="term" value="P:L-isoleucine import across plasma membrane"/>
    <property type="evidence" value="ECO:0007669"/>
    <property type="project" value="TreeGrafter"/>
</dbReference>
<dbReference type="GO" id="GO:0005886">
    <property type="term" value="C:plasma membrane"/>
    <property type="evidence" value="ECO:0007669"/>
    <property type="project" value="TreeGrafter"/>
</dbReference>
<dbReference type="InterPro" id="IPR027417">
    <property type="entry name" value="P-loop_NTPase"/>
</dbReference>
<dbReference type="GO" id="GO:0015808">
    <property type="term" value="P:L-alanine transport"/>
    <property type="evidence" value="ECO:0007669"/>
    <property type="project" value="TreeGrafter"/>
</dbReference>
<dbReference type="InterPro" id="IPR003439">
    <property type="entry name" value="ABC_transporter-like_ATP-bd"/>
</dbReference>
<dbReference type="Gene3D" id="3.40.50.300">
    <property type="entry name" value="P-loop containing nucleotide triphosphate hydrolases"/>
    <property type="match status" value="1"/>
</dbReference>
<evidence type="ECO:0000256" key="3">
    <source>
        <dbReference type="ARBA" id="ARBA00022840"/>
    </source>
</evidence>
<evidence type="ECO:0000259" key="4">
    <source>
        <dbReference type="PROSITE" id="PS50893"/>
    </source>
</evidence>
<dbReference type="GO" id="GO:0016887">
    <property type="term" value="F:ATP hydrolysis activity"/>
    <property type="evidence" value="ECO:0007669"/>
    <property type="project" value="InterPro"/>
</dbReference>